<dbReference type="InterPro" id="IPR036271">
    <property type="entry name" value="Tet_transcr_reg_TetR-rel_C_sf"/>
</dbReference>
<dbReference type="InterPro" id="IPR050109">
    <property type="entry name" value="HTH-type_TetR-like_transc_reg"/>
</dbReference>
<evidence type="ECO:0000259" key="2">
    <source>
        <dbReference type="Pfam" id="PF17938"/>
    </source>
</evidence>
<evidence type="ECO:0000256" key="1">
    <source>
        <dbReference type="ARBA" id="ARBA00023125"/>
    </source>
</evidence>
<protein>
    <recommendedName>
        <fullName evidence="2">HTH-type transcriptional repressor NicS C-terminal domain-containing protein</fullName>
    </recommendedName>
</protein>
<dbReference type="PANTHER" id="PTHR30328">
    <property type="entry name" value="TRANSCRIPTIONAL REPRESSOR"/>
    <property type="match status" value="1"/>
</dbReference>
<accession>A0A0F9PDM0</accession>
<keyword evidence="1" id="KW-0238">DNA-binding</keyword>
<dbReference type="PANTHER" id="PTHR30328:SF54">
    <property type="entry name" value="HTH-TYPE TRANSCRIPTIONAL REPRESSOR SCO4008"/>
    <property type="match status" value="1"/>
</dbReference>
<dbReference type="AlphaFoldDB" id="A0A0F9PDM0"/>
<comment type="caution">
    <text evidence="3">The sequence shown here is derived from an EMBL/GenBank/DDBJ whole genome shotgun (WGS) entry which is preliminary data.</text>
</comment>
<organism evidence="3">
    <name type="scientific">marine sediment metagenome</name>
    <dbReference type="NCBI Taxonomy" id="412755"/>
    <lineage>
        <taxon>unclassified sequences</taxon>
        <taxon>metagenomes</taxon>
        <taxon>ecological metagenomes</taxon>
    </lineage>
</organism>
<dbReference type="EMBL" id="LAZR01002450">
    <property type="protein sequence ID" value="KKN29895.1"/>
    <property type="molecule type" value="Genomic_DNA"/>
</dbReference>
<evidence type="ECO:0000313" key="3">
    <source>
        <dbReference type="EMBL" id="KKN29895.1"/>
    </source>
</evidence>
<dbReference type="SUPFAM" id="SSF48498">
    <property type="entry name" value="Tetracyclin repressor-like, C-terminal domain"/>
    <property type="match status" value="1"/>
</dbReference>
<sequence>MIESIHNAGYVKKSGAIPPLTKAIIDKLTDVCQRGIASGVLRKDADPLELHWMTSAASFYNVSNRATLSASFGEALYSEQGQKRIRMRIVDMVLDAVIIGYGPDSKPK</sequence>
<proteinExistence type="predicted"/>
<dbReference type="GO" id="GO:0003677">
    <property type="term" value="F:DNA binding"/>
    <property type="evidence" value="ECO:0007669"/>
    <property type="project" value="UniProtKB-KW"/>
</dbReference>
<dbReference type="Pfam" id="PF17938">
    <property type="entry name" value="TetR_C_29"/>
    <property type="match status" value="1"/>
</dbReference>
<feature type="domain" description="HTH-type transcriptional repressor NicS C-terminal" evidence="2">
    <location>
        <begin position="1"/>
        <end position="93"/>
    </location>
</feature>
<dbReference type="InterPro" id="IPR041474">
    <property type="entry name" value="NicS_C"/>
</dbReference>
<gene>
    <name evidence="3" type="ORF">LCGC14_0839410</name>
</gene>
<reference evidence="3" key="1">
    <citation type="journal article" date="2015" name="Nature">
        <title>Complex archaea that bridge the gap between prokaryotes and eukaryotes.</title>
        <authorList>
            <person name="Spang A."/>
            <person name="Saw J.H."/>
            <person name="Jorgensen S.L."/>
            <person name="Zaremba-Niedzwiedzka K."/>
            <person name="Martijn J."/>
            <person name="Lind A.E."/>
            <person name="van Eijk R."/>
            <person name="Schleper C."/>
            <person name="Guy L."/>
            <person name="Ettema T.J."/>
        </authorList>
    </citation>
    <scope>NUCLEOTIDE SEQUENCE</scope>
</reference>
<name>A0A0F9PDM0_9ZZZZ</name>
<dbReference type="Gene3D" id="1.10.357.10">
    <property type="entry name" value="Tetracycline Repressor, domain 2"/>
    <property type="match status" value="1"/>
</dbReference>